<feature type="region of interest" description="Disordered" evidence="1">
    <location>
        <begin position="884"/>
        <end position="911"/>
    </location>
</feature>
<sequence>MAAPKSSISATTSSTRSPANLSDYPNLSHPPGHAMLSKQRIICDVKPLTIKVVDSQDGAVPAFLHLPQNYQQGQSGANKRTAALLLSGAGGGVVGPSGIYLSIADKLASLNQGIPVMRLDYRFPARNKYCVSDVKAAMDYLESRYSVSRPGDAGMPLGPYDSNTVRDRVKQWQAQGGGVVTAPEIYAENEEEKVVCKNRTPKEDKRTPSKQVAVEPKKEEPRTPGKSDTRRKSRVEVNERDRVKSVSAPRKRVVSDGHWRKKRSPKKGSTPPGAEKVTISKDVPQDDGIRVNPLPDTGAEARHKHDDGGKPAKRESVGGDLGIRVYSTPPGSGRHSERHQAATSTGSGCKSGDNSDVEKPTSRTTPSPPAKADSAKRRRDHKLDKSPQLGSSGAKDEAKGRRNHEKNAISEKSPKPTQGASSQVKKSTKKPKPGLLSQVFEEPKKLFSRQAPVPISPPRIPTIEAWLSETPDPFIDAEVPPVEVLPPVKSPSRRRKEVVVEQTIPEDPNKIWDSIETRRHSGRTFSDSRRRKRVRSSTLYEDNPFPKDMNPEILNGSPIGTTTATKLVDLVLDKPFQQKPFQETPDSTPPPPSSLRRRGAKKDISSPTRERQEQSPLKETYKEDANTSTISSCQTASSVEPSEPPAILRPPRLGRRPFPSTGIHRLSTIASVDTFDFRPENALARSASVVSKATTEAYQGEGASEARDSFDPDSLVRRSSKSRLAKHSDLISVLSLPRGGTKSIRSARSIRTNTSRLATATVADLMKELASDESKYMRELRTLVGGVIPVLLTCALSRADSAAAASLFRAAPNAKSDSNLTGPITQMGISLERLKALHKRIPLEDAAALLRWAQGAQRIYGDYLRAWRMGFQDVVVNLAPAAEDGSNTATSVSGETEDLDQGLPRNKDGDVVNGDGERVDVAFLLKRPLVRLKYLAKTFKGINILKPSVEAESLATKFQNLVIDARRRSDEERARLEDEAAASIDPTRARDLRTLAPLSGVSIESTRRVRARDYFSLTLIHSSGQRVDCRVELLLRDDPPERGASGDVLICEVDSTGRWLLLPPVQFGRISARNGDAQGEIIVMIRGLHGHGQDWQELLSLRIDDEQAGFEWVQMLGLTPVPPKISRSQSFLSKYERRKSIPALPAPASLSFQPSSLPTTPVKSRTPSPREIDIPIGEQAGGASKGWTLSASEPPKTPLSSSPRERARLQKRPPPSEAAARQFNIHYGRGSGTEPLSNQGSPEHALSPGITAIPDESQGFPVSAEGGSRFGLRRAKAKRLSKYANGSPISPTLAKVSDADAETQKPSESAEISRAEELANVSSGSPGVERSISPLYSAENSLVGRELMPEKRNSSVRPAYGRSRSSVPSSELPSIPKVRKDSPPRTPIQVPLEEPVYPPIVPEKEASAQSPSIQTNTQSDRYSTPPKVPPPPPPHRSQSPTQVKVLTTPNLTPSAAARKPQRRSSSPLKHEYEPSTASESSSESEASTVERNESTSVSDSSDDEGLEDGDGSSPLLPLEPLQRLWKVTPPASLYSLPNGTLSPSNSASQAPYKTVPAQPTKSSRTIGSIFSWSEKGVWESLHPDECSIAITPGLIEAYEMSAAHSQPAASGEGEGASDHSNSGQEGERPLVALELTPLVPLRRGTALDISIRSPPTPNSRISSGNNIMFRSRNPEECEALYALINQSRINNPTYIALQNARGPYSPSSYSFLDRRSSTRDTRRASWFGLSSTPRSSYRASSAPTPSIAPSESSIGSMASAFSALKRFSPARSSMFNIARSTISSRDGSRPDSLYTSSDNSSGSGASTPLPPGAAPLGLSNAKIRLYIRETASKWRDMGSARLTITRPTLPPPLGASNAPGATAAGRSGVRGGGGAEKRIVMNSESEAAYTFSIVGKLRY</sequence>
<feature type="region of interest" description="Disordered" evidence="1">
    <location>
        <begin position="1602"/>
        <end position="1626"/>
    </location>
</feature>
<evidence type="ECO:0000313" key="6">
    <source>
        <dbReference type="Proteomes" id="UP000192927"/>
    </source>
</evidence>
<feature type="compositionally biased region" description="Polar residues" evidence="1">
    <location>
        <begin position="1150"/>
        <end position="1167"/>
    </location>
</feature>
<feature type="domain" description="DBL homology" evidence="2">
    <location>
        <begin position="758"/>
        <end position="969"/>
    </location>
</feature>
<feature type="region of interest" description="Disordered" evidence="1">
    <location>
        <begin position="197"/>
        <end position="458"/>
    </location>
</feature>
<feature type="compositionally biased region" description="Basic and acidic residues" evidence="1">
    <location>
        <begin position="394"/>
        <end position="414"/>
    </location>
</feature>
<organism evidence="5 6">
    <name type="scientific">Lasallia pustulata</name>
    <dbReference type="NCBI Taxonomy" id="136370"/>
    <lineage>
        <taxon>Eukaryota</taxon>
        <taxon>Fungi</taxon>
        <taxon>Dikarya</taxon>
        <taxon>Ascomycota</taxon>
        <taxon>Pezizomycotina</taxon>
        <taxon>Lecanoromycetes</taxon>
        <taxon>OSLEUM clade</taxon>
        <taxon>Umbilicariomycetidae</taxon>
        <taxon>Umbilicariales</taxon>
        <taxon>Umbilicariaceae</taxon>
        <taxon>Lasallia</taxon>
    </lineage>
</organism>
<feature type="compositionally biased region" description="Polar residues" evidence="1">
    <location>
        <begin position="415"/>
        <end position="425"/>
    </location>
</feature>
<evidence type="ECO:0000259" key="3">
    <source>
        <dbReference type="Pfam" id="PF24344"/>
    </source>
</evidence>
<evidence type="ECO:0000313" key="5">
    <source>
        <dbReference type="EMBL" id="SLM37817.1"/>
    </source>
</evidence>
<feature type="compositionally biased region" description="Low complexity" evidence="1">
    <location>
        <begin position="649"/>
        <end position="659"/>
    </location>
</feature>
<feature type="compositionally biased region" description="Low complexity" evidence="1">
    <location>
        <begin position="1363"/>
        <end position="1376"/>
    </location>
</feature>
<dbReference type="InterPro" id="IPR029058">
    <property type="entry name" value="AB_hydrolase_fold"/>
</dbReference>
<feature type="region of interest" description="Disordered" evidence="1">
    <location>
        <begin position="1"/>
        <end position="30"/>
    </location>
</feature>
<feature type="compositionally biased region" description="Basic and acidic residues" evidence="1">
    <location>
        <begin position="601"/>
        <end position="613"/>
    </location>
</feature>
<dbReference type="SUPFAM" id="SSF53474">
    <property type="entry name" value="alpha/beta-Hydrolases"/>
    <property type="match status" value="1"/>
</dbReference>
<dbReference type="InterPro" id="IPR056223">
    <property type="entry name" value="PH_24"/>
</dbReference>
<feature type="compositionally biased region" description="Low complexity" evidence="1">
    <location>
        <begin position="1475"/>
        <end position="1487"/>
    </location>
</feature>
<feature type="compositionally biased region" description="Polar residues" evidence="1">
    <location>
        <begin position="1436"/>
        <end position="1453"/>
    </location>
</feature>
<reference evidence="6" key="1">
    <citation type="submission" date="2017-03" db="EMBL/GenBank/DDBJ databases">
        <authorList>
            <person name="Sharma R."/>
            <person name="Thines M."/>
        </authorList>
    </citation>
    <scope>NUCLEOTIDE SEQUENCE [LARGE SCALE GENOMIC DNA]</scope>
</reference>
<evidence type="ECO:0000259" key="4">
    <source>
        <dbReference type="Pfam" id="PF24345"/>
    </source>
</evidence>
<keyword evidence="6" id="KW-1185">Reference proteome</keyword>
<feature type="compositionally biased region" description="Pro residues" evidence="1">
    <location>
        <begin position="1426"/>
        <end position="1435"/>
    </location>
</feature>
<dbReference type="InterPro" id="IPR056416">
    <property type="entry name" value="DH_2_fung"/>
</dbReference>
<keyword evidence="5" id="KW-0378">Hydrolase</keyword>
<feature type="compositionally biased region" description="Polar residues" evidence="1">
    <location>
        <begin position="1535"/>
        <end position="1564"/>
    </location>
</feature>
<evidence type="ECO:0000259" key="2">
    <source>
        <dbReference type="Pfam" id="PF24340"/>
    </source>
</evidence>
<feature type="domain" description="PH" evidence="3">
    <location>
        <begin position="982"/>
        <end position="1124"/>
    </location>
</feature>
<feature type="domain" description="PH" evidence="4">
    <location>
        <begin position="1557"/>
        <end position="1702"/>
    </location>
</feature>
<feature type="compositionally biased region" description="Acidic residues" evidence="1">
    <location>
        <begin position="1500"/>
        <end position="1510"/>
    </location>
</feature>
<proteinExistence type="predicted"/>
<dbReference type="Pfam" id="PF24345">
    <property type="entry name" value="PH_24"/>
    <property type="match status" value="1"/>
</dbReference>
<feature type="compositionally biased region" description="Polar residues" evidence="1">
    <location>
        <begin position="1407"/>
        <end position="1422"/>
    </location>
</feature>
<feature type="compositionally biased region" description="Basic and acidic residues" evidence="1">
    <location>
        <begin position="197"/>
        <end position="207"/>
    </location>
</feature>
<dbReference type="Proteomes" id="UP000192927">
    <property type="component" value="Unassembled WGS sequence"/>
</dbReference>
<dbReference type="GO" id="GO:0016787">
    <property type="term" value="F:hydrolase activity"/>
    <property type="evidence" value="ECO:0007669"/>
    <property type="project" value="UniProtKB-KW"/>
</dbReference>
<feature type="region of interest" description="Disordered" evidence="1">
    <location>
        <begin position="1781"/>
        <end position="1814"/>
    </location>
</feature>
<feature type="region of interest" description="Disordered" evidence="1">
    <location>
        <begin position="1146"/>
        <end position="1267"/>
    </location>
</feature>
<feature type="region of interest" description="Disordered" evidence="1">
    <location>
        <begin position="1722"/>
        <end position="1752"/>
    </location>
</feature>
<evidence type="ECO:0000256" key="1">
    <source>
        <dbReference type="SAM" id="MobiDB-lite"/>
    </source>
</evidence>
<dbReference type="EMBL" id="FWEW01001928">
    <property type="protein sequence ID" value="SLM37817.1"/>
    <property type="molecule type" value="Genomic_DNA"/>
</dbReference>
<feature type="region of interest" description="Disordered" evidence="1">
    <location>
        <begin position="1280"/>
        <end position="1564"/>
    </location>
</feature>
<dbReference type="Pfam" id="PF24344">
    <property type="entry name" value="PH_23"/>
    <property type="match status" value="1"/>
</dbReference>
<dbReference type="Pfam" id="PF24340">
    <property type="entry name" value="DH_2"/>
    <property type="match status" value="1"/>
</dbReference>
<feature type="compositionally biased region" description="Low complexity" evidence="1">
    <location>
        <begin position="1730"/>
        <end position="1752"/>
    </location>
</feature>
<accession>A0A1W5D3V2</accession>
<feature type="compositionally biased region" description="Polar residues" evidence="1">
    <location>
        <begin position="885"/>
        <end position="894"/>
    </location>
</feature>
<dbReference type="InterPro" id="IPR056222">
    <property type="entry name" value="PH_23"/>
</dbReference>
<feature type="compositionally biased region" description="Low complexity" evidence="1">
    <location>
        <begin position="1791"/>
        <end position="1807"/>
    </location>
</feature>
<feature type="region of interest" description="Disordered" evidence="1">
    <location>
        <begin position="1845"/>
        <end position="1873"/>
    </location>
</feature>
<feature type="compositionally biased region" description="Low complexity" evidence="1">
    <location>
        <begin position="1"/>
        <end position="19"/>
    </location>
</feature>
<feature type="region of interest" description="Disordered" evidence="1">
    <location>
        <begin position="511"/>
        <end position="560"/>
    </location>
</feature>
<name>A0A1W5D3V2_9LECA</name>
<feature type="region of interest" description="Disordered" evidence="1">
    <location>
        <begin position="576"/>
        <end position="660"/>
    </location>
</feature>
<protein>
    <submittedName>
        <fullName evidence="5">Alpha/Beta hydrolase fold</fullName>
    </submittedName>
</protein>
<feature type="compositionally biased region" description="Polar residues" evidence="1">
    <location>
        <begin position="341"/>
        <end position="354"/>
    </location>
</feature>
<feature type="compositionally biased region" description="Basic and acidic residues" evidence="1">
    <location>
        <begin position="299"/>
        <end position="317"/>
    </location>
</feature>
<feature type="compositionally biased region" description="Polar residues" evidence="1">
    <location>
        <begin position="626"/>
        <end position="640"/>
    </location>
</feature>
<feature type="compositionally biased region" description="Basic and acidic residues" evidence="1">
    <location>
        <begin position="215"/>
        <end position="244"/>
    </location>
</feature>